<sequence>MALKLSYNIYIMDYNKGDYVVLLFLKEPVEISCRCKNWTLESGYYMYIGSAMSSLAERVKRHLIEEKRKYWHIDFLREKAEVVAALLLPTEKQREEELSNFVSQYGEAVPKFGASDCSTDSNLYRLELRNIERIFSSIVLKWRDKCDSFFD</sequence>
<dbReference type="SMART" id="SM00465">
    <property type="entry name" value="GIYc"/>
    <property type="match status" value="1"/>
</dbReference>
<proteinExistence type="predicted"/>
<dbReference type="PANTHER" id="PTHR37460">
    <property type="entry name" value="ENDONUCLEASE III"/>
    <property type="match status" value="1"/>
</dbReference>
<dbReference type="Proteomes" id="UP000264215">
    <property type="component" value="Unassembled WGS sequence"/>
</dbReference>
<dbReference type="Pfam" id="PF01986">
    <property type="entry name" value="DUF123"/>
    <property type="match status" value="1"/>
</dbReference>
<comment type="caution">
    <text evidence="2">The sequence shown here is derived from an EMBL/GenBank/DDBJ whole genome shotgun (WGS) entry which is preliminary data.</text>
</comment>
<dbReference type="InterPro" id="IPR002837">
    <property type="entry name" value="DUF123"/>
</dbReference>
<name>A0A3D3TKC3_9BACT</name>
<dbReference type="CDD" id="cd10441">
    <property type="entry name" value="GIY-YIG_COG1833"/>
    <property type="match status" value="1"/>
</dbReference>
<dbReference type="AlphaFoldDB" id="A0A3D3TKC3"/>
<evidence type="ECO:0000259" key="1">
    <source>
        <dbReference type="SMART" id="SM00465"/>
    </source>
</evidence>
<evidence type="ECO:0000313" key="3">
    <source>
        <dbReference type="Proteomes" id="UP000264215"/>
    </source>
</evidence>
<protein>
    <submittedName>
        <fullName evidence="2">DUF123 domain-containing protein</fullName>
    </submittedName>
</protein>
<feature type="domain" description="GIY-YIG" evidence="1">
    <location>
        <begin position="27"/>
        <end position="127"/>
    </location>
</feature>
<evidence type="ECO:0000313" key="2">
    <source>
        <dbReference type="EMBL" id="HCO69486.1"/>
    </source>
</evidence>
<gene>
    <name evidence="2" type="ORF">DIT26_02700</name>
</gene>
<dbReference type="EMBL" id="DQBS01000066">
    <property type="protein sequence ID" value="HCO69486.1"/>
    <property type="molecule type" value="Genomic_DNA"/>
</dbReference>
<reference evidence="2 3" key="1">
    <citation type="journal article" date="2018" name="Nat. Biotechnol.">
        <title>A standardized bacterial taxonomy based on genome phylogeny substantially revises the tree of life.</title>
        <authorList>
            <person name="Parks D.H."/>
            <person name="Chuvochina M."/>
            <person name="Waite D.W."/>
            <person name="Rinke C."/>
            <person name="Skarshewski A."/>
            <person name="Chaumeil P.A."/>
            <person name="Hugenholtz P."/>
        </authorList>
    </citation>
    <scope>NUCLEOTIDE SEQUENCE [LARGE SCALE GENOMIC DNA]</scope>
    <source>
        <strain evidence="2">UBA9905</strain>
    </source>
</reference>
<dbReference type="PANTHER" id="PTHR37460:SF1">
    <property type="entry name" value="ENDONUCLEASE III"/>
    <property type="match status" value="1"/>
</dbReference>
<organism evidence="2 3">
    <name type="scientific">Mesotoga infera</name>
    <dbReference type="NCBI Taxonomy" id="1236046"/>
    <lineage>
        <taxon>Bacteria</taxon>
        <taxon>Thermotogati</taxon>
        <taxon>Thermotogota</taxon>
        <taxon>Thermotogae</taxon>
        <taxon>Kosmotogales</taxon>
        <taxon>Kosmotogaceae</taxon>
        <taxon>Mesotoga</taxon>
    </lineage>
</organism>
<accession>A0A3D3TKC3</accession>
<dbReference type="InterPro" id="IPR000305">
    <property type="entry name" value="GIY-YIG_endonuc"/>
</dbReference>